<reference evidence="1 2" key="1">
    <citation type="submission" date="2024-01" db="EMBL/GenBank/DDBJ databases">
        <authorList>
            <person name="Waweru B."/>
        </authorList>
    </citation>
    <scope>NUCLEOTIDE SEQUENCE [LARGE SCALE GENOMIC DNA]</scope>
</reference>
<organism evidence="1 2">
    <name type="scientific">Dovyalis caffra</name>
    <dbReference type="NCBI Taxonomy" id="77055"/>
    <lineage>
        <taxon>Eukaryota</taxon>
        <taxon>Viridiplantae</taxon>
        <taxon>Streptophyta</taxon>
        <taxon>Embryophyta</taxon>
        <taxon>Tracheophyta</taxon>
        <taxon>Spermatophyta</taxon>
        <taxon>Magnoliopsida</taxon>
        <taxon>eudicotyledons</taxon>
        <taxon>Gunneridae</taxon>
        <taxon>Pentapetalae</taxon>
        <taxon>rosids</taxon>
        <taxon>fabids</taxon>
        <taxon>Malpighiales</taxon>
        <taxon>Salicaceae</taxon>
        <taxon>Flacourtieae</taxon>
        <taxon>Dovyalis</taxon>
    </lineage>
</organism>
<dbReference type="EMBL" id="CAWUPB010001184">
    <property type="protein sequence ID" value="CAK7351191.1"/>
    <property type="molecule type" value="Genomic_DNA"/>
</dbReference>
<gene>
    <name evidence="1" type="ORF">DCAF_LOCUS23730</name>
</gene>
<evidence type="ECO:0000313" key="2">
    <source>
        <dbReference type="Proteomes" id="UP001314170"/>
    </source>
</evidence>
<dbReference type="Proteomes" id="UP001314170">
    <property type="component" value="Unassembled WGS sequence"/>
</dbReference>
<evidence type="ECO:0000313" key="1">
    <source>
        <dbReference type="EMBL" id="CAK7351191.1"/>
    </source>
</evidence>
<keyword evidence="2" id="KW-1185">Reference proteome</keyword>
<name>A0AAV1SIM4_9ROSI</name>
<accession>A0AAV1SIM4</accession>
<dbReference type="AlphaFoldDB" id="A0AAV1SIM4"/>
<protein>
    <submittedName>
        <fullName evidence="1">Uncharacterized protein</fullName>
    </submittedName>
</protein>
<proteinExistence type="predicted"/>
<comment type="caution">
    <text evidence="1">The sequence shown here is derived from an EMBL/GenBank/DDBJ whole genome shotgun (WGS) entry which is preliminary data.</text>
</comment>
<sequence>MASLGWTASVNLLGKWNLGPNIDSFLTWLVSSISTPHDLMKVVDVYAIKVHEAKMID</sequence>